<sequence>MANQIHLIAVPHEVPVLAEVMQRVHGRYVQYLNACRGRCGHLWQNRFNSCPLGASHLWAALRYVEMNPVRAGLVADPRCYEWSSAEAHLSGDDPARLRTCRSGVRQVALPLERAC</sequence>
<reference evidence="1 2" key="1">
    <citation type="submission" date="2020-10" db="EMBL/GenBank/DDBJ databases">
        <title>Complete genome sequence of Paludibaculum fermentans P105T, a facultatively anaerobic acidobacterium capable of dissimilatory Fe(III) reduction.</title>
        <authorList>
            <person name="Dedysh S.N."/>
            <person name="Beletsky A.V."/>
            <person name="Kulichevskaya I.S."/>
            <person name="Mardanov A.V."/>
            <person name="Ravin N.V."/>
        </authorList>
    </citation>
    <scope>NUCLEOTIDE SEQUENCE [LARGE SCALE GENOMIC DNA]</scope>
    <source>
        <strain evidence="1 2">P105</strain>
    </source>
</reference>
<organism evidence="1 2">
    <name type="scientific">Paludibaculum fermentans</name>
    <dbReference type="NCBI Taxonomy" id="1473598"/>
    <lineage>
        <taxon>Bacteria</taxon>
        <taxon>Pseudomonadati</taxon>
        <taxon>Acidobacteriota</taxon>
        <taxon>Terriglobia</taxon>
        <taxon>Bryobacterales</taxon>
        <taxon>Bryobacteraceae</taxon>
        <taxon>Paludibaculum</taxon>
    </lineage>
</organism>
<dbReference type="PANTHER" id="PTHR34322">
    <property type="entry name" value="TRANSPOSASE, Y1_TNP DOMAIN-CONTAINING"/>
    <property type="match status" value="1"/>
</dbReference>
<dbReference type="PANTHER" id="PTHR34322:SF2">
    <property type="entry name" value="TRANSPOSASE IS200-LIKE DOMAIN-CONTAINING PROTEIN"/>
    <property type="match status" value="1"/>
</dbReference>
<dbReference type="GO" id="GO:0003677">
    <property type="term" value="F:DNA binding"/>
    <property type="evidence" value="ECO:0007669"/>
    <property type="project" value="InterPro"/>
</dbReference>
<dbReference type="InterPro" id="IPR036515">
    <property type="entry name" value="Transposase_17_sf"/>
</dbReference>
<evidence type="ECO:0000313" key="2">
    <source>
        <dbReference type="Proteomes" id="UP000593892"/>
    </source>
</evidence>
<keyword evidence="2" id="KW-1185">Reference proteome</keyword>
<protein>
    <submittedName>
        <fullName evidence="1">Transposase</fullName>
    </submittedName>
</protein>
<proteinExistence type="predicted"/>
<gene>
    <name evidence="1" type="ORF">IRI77_01595</name>
</gene>
<dbReference type="AlphaFoldDB" id="A0A7S7NRU1"/>
<dbReference type="GO" id="GO:0006313">
    <property type="term" value="P:DNA transposition"/>
    <property type="evidence" value="ECO:0007669"/>
    <property type="project" value="InterPro"/>
</dbReference>
<accession>A0A7S7NRU1</accession>
<dbReference type="Proteomes" id="UP000593892">
    <property type="component" value="Chromosome"/>
</dbReference>
<dbReference type="SUPFAM" id="SSF143422">
    <property type="entry name" value="Transposase IS200-like"/>
    <property type="match status" value="1"/>
</dbReference>
<dbReference type="GO" id="GO:0004803">
    <property type="term" value="F:transposase activity"/>
    <property type="evidence" value="ECO:0007669"/>
    <property type="project" value="InterPro"/>
</dbReference>
<dbReference type="Gene3D" id="3.30.70.1290">
    <property type="entry name" value="Transposase IS200-like"/>
    <property type="match status" value="1"/>
</dbReference>
<name>A0A7S7NRU1_PALFE</name>
<evidence type="ECO:0000313" key="1">
    <source>
        <dbReference type="EMBL" id="QOY88681.1"/>
    </source>
</evidence>
<dbReference type="KEGG" id="pfer:IRI77_01595"/>
<dbReference type="EMBL" id="CP063849">
    <property type="protein sequence ID" value="QOY88681.1"/>
    <property type="molecule type" value="Genomic_DNA"/>
</dbReference>